<accession>A0AA40K4I3</accession>
<dbReference type="PANTHER" id="PTHR34502:SF4">
    <property type="entry name" value="DUF6594 DOMAIN-CONTAINING PROTEIN"/>
    <property type="match status" value="1"/>
</dbReference>
<evidence type="ECO:0000313" key="4">
    <source>
        <dbReference type="Proteomes" id="UP001172155"/>
    </source>
</evidence>
<feature type="transmembrane region" description="Helical" evidence="1">
    <location>
        <begin position="211"/>
        <end position="231"/>
    </location>
</feature>
<dbReference type="Proteomes" id="UP001172155">
    <property type="component" value="Unassembled WGS sequence"/>
</dbReference>
<evidence type="ECO:0000256" key="1">
    <source>
        <dbReference type="SAM" id="Phobius"/>
    </source>
</evidence>
<dbReference type="InterPro" id="IPR046529">
    <property type="entry name" value="DUF6594"/>
</dbReference>
<keyword evidence="1" id="KW-1133">Transmembrane helix</keyword>
<reference evidence="3" key="1">
    <citation type="submission" date="2023-06" db="EMBL/GenBank/DDBJ databases">
        <title>Genome-scale phylogeny and comparative genomics of the fungal order Sordariales.</title>
        <authorList>
            <consortium name="Lawrence Berkeley National Laboratory"/>
            <person name="Hensen N."/>
            <person name="Bonometti L."/>
            <person name="Westerberg I."/>
            <person name="Brannstrom I.O."/>
            <person name="Guillou S."/>
            <person name="Cros-Aarteil S."/>
            <person name="Calhoun S."/>
            <person name="Haridas S."/>
            <person name="Kuo A."/>
            <person name="Mondo S."/>
            <person name="Pangilinan J."/>
            <person name="Riley R."/>
            <person name="LaButti K."/>
            <person name="Andreopoulos B."/>
            <person name="Lipzen A."/>
            <person name="Chen C."/>
            <person name="Yanf M."/>
            <person name="Daum C."/>
            <person name="Ng V."/>
            <person name="Clum A."/>
            <person name="Steindorff A."/>
            <person name="Ohm R."/>
            <person name="Martin F."/>
            <person name="Silar P."/>
            <person name="Natvig D."/>
            <person name="Lalanne C."/>
            <person name="Gautier V."/>
            <person name="Ament-velasquez S.L."/>
            <person name="Kruys A."/>
            <person name="Hutchinson M.I."/>
            <person name="Powell A.J."/>
            <person name="Barry K."/>
            <person name="Miller A.N."/>
            <person name="Grigoriev I.V."/>
            <person name="Debuchy R."/>
            <person name="Gladieux P."/>
            <person name="Thoren M.H."/>
            <person name="Johannesson H."/>
        </authorList>
    </citation>
    <scope>NUCLEOTIDE SEQUENCE</scope>
    <source>
        <strain evidence="3">SMH3187-1</strain>
    </source>
</reference>
<sequence>MDIDSPSETRCFPALVQRIAIHPDYEGFIFRKFGRLSARNLLHLESRLAYLEWKLDQADELATRGGNNETLRSIRVREAFEENSKDLAHGDCARMKLAEEIREILKEYPLVGPKKRALEAMTGQPYHNICGPHATEQRRGPVLAGLAGKRLEPRNHLDLIAVSTFTAALLVGAIVLLCFVDQEWQLGVIAVCMVFFVSAVAALTTARRVEVFVSTAAYAAVLVVFVSSPPLGSGAAGCPCASTVCPEALRSLAKEGMPWEMQKLRPLMVWDGIGQHVQKRLSVSAASGTSDPPQKDAAQVVSITTQSGLGLAAYVPSGGASLAFCPIRGRRLYVNSKRRVVIKALMRERGWKGHHFGAKDIAVGAGSVLVTALAVAVDPLVHNVADHAVQHMHHRADAAQKGAGSSAGVGTEAIPVAWVEGAVHKIADLATHQAMNKGTLRILTEDEGVEEE</sequence>
<dbReference type="PANTHER" id="PTHR34502">
    <property type="entry name" value="DUF6594 DOMAIN-CONTAINING PROTEIN-RELATED"/>
    <property type="match status" value="1"/>
</dbReference>
<protein>
    <recommendedName>
        <fullName evidence="2">DUF6594 domain-containing protein</fullName>
    </recommendedName>
</protein>
<keyword evidence="1" id="KW-0472">Membrane</keyword>
<keyword evidence="1" id="KW-0812">Transmembrane</keyword>
<name>A0AA40K4I3_9PEZI</name>
<dbReference type="Pfam" id="PF20237">
    <property type="entry name" value="DUF6594"/>
    <property type="match status" value="2"/>
</dbReference>
<feature type="domain" description="DUF6594" evidence="2">
    <location>
        <begin position="159"/>
        <end position="223"/>
    </location>
</feature>
<evidence type="ECO:0000313" key="3">
    <source>
        <dbReference type="EMBL" id="KAK0745621.1"/>
    </source>
</evidence>
<comment type="caution">
    <text evidence="3">The sequence shown here is derived from an EMBL/GenBank/DDBJ whole genome shotgun (WGS) entry which is preliminary data.</text>
</comment>
<organism evidence="3 4">
    <name type="scientific">Schizothecium vesticola</name>
    <dbReference type="NCBI Taxonomy" id="314040"/>
    <lineage>
        <taxon>Eukaryota</taxon>
        <taxon>Fungi</taxon>
        <taxon>Dikarya</taxon>
        <taxon>Ascomycota</taxon>
        <taxon>Pezizomycotina</taxon>
        <taxon>Sordariomycetes</taxon>
        <taxon>Sordariomycetidae</taxon>
        <taxon>Sordariales</taxon>
        <taxon>Schizotheciaceae</taxon>
        <taxon>Schizothecium</taxon>
    </lineage>
</organism>
<feature type="transmembrane region" description="Helical" evidence="1">
    <location>
        <begin position="186"/>
        <end position="204"/>
    </location>
</feature>
<dbReference type="AlphaFoldDB" id="A0AA40K4I3"/>
<feature type="transmembrane region" description="Helical" evidence="1">
    <location>
        <begin position="159"/>
        <end position="180"/>
    </location>
</feature>
<gene>
    <name evidence="3" type="ORF">B0T18DRAFT_390214</name>
</gene>
<dbReference type="EMBL" id="JAUKUD010000004">
    <property type="protein sequence ID" value="KAK0745621.1"/>
    <property type="molecule type" value="Genomic_DNA"/>
</dbReference>
<keyword evidence="4" id="KW-1185">Reference proteome</keyword>
<feature type="domain" description="DUF6594" evidence="2">
    <location>
        <begin position="12"/>
        <end position="108"/>
    </location>
</feature>
<evidence type="ECO:0000259" key="2">
    <source>
        <dbReference type="Pfam" id="PF20237"/>
    </source>
</evidence>
<proteinExistence type="predicted"/>